<dbReference type="PANTHER" id="PTHR11934:SF0">
    <property type="entry name" value="RIBOSE-5-PHOSPHATE ISOMERASE"/>
    <property type="match status" value="1"/>
</dbReference>
<gene>
    <name evidence="3" type="ORF">VSVS05_04028</name>
</gene>
<dbReference type="GO" id="GO:0006014">
    <property type="term" value="P:D-ribose metabolic process"/>
    <property type="evidence" value="ECO:0007669"/>
    <property type="project" value="TreeGrafter"/>
</dbReference>
<organism evidence="3 4">
    <name type="scientific">Vibrio scophthalmi</name>
    <dbReference type="NCBI Taxonomy" id="45658"/>
    <lineage>
        <taxon>Bacteria</taxon>
        <taxon>Pseudomonadati</taxon>
        <taxon>Pseudomonadota</taxon>
        <taxon>Gammaproteobacteria</taxon>
        <taxon>Vibrionales</taxon>
        <taxon>Vibrionaceae</taxon>
        <taxon>Vibrio</taxon>
    </lineage>
</organism>
<dbReference type="NCBIfam" id="NF001924">
    <property type="entry name" value="PRK00702.1"/>
    <property type="match status" value="1"/>
</dbReference>
<dbReference type="SUPFAM" id="SSF100950">
    <property type="entry name" value="NagB/RpiA/CoA transferase-like"/>
    <property type="match status" value="1"/>
</dbReference>
<keyword evidence="1 3" id="KW-0413">Isomerase</keyword>
<keyword evidence="4" id="KW-1185">Reference proteome</keyword>
<dbReference type="GO" id="GO:0004751">
    <property type="term" value="F:ribose-5-phosphate isomerase activity"/>
    <property type="evidence" value="ECO:0007669"/>
    <property type="project" value="UniProtKB-UniRule"/>
</dbReference>
<reference evidence="3 4" key="1">
    <citation type="submission" date="2016-07" db="EMBL/GenBank/DDBJ databases">
        <title>Genome sequencing of Vibrio scophthalmi strain VS-05, an isolated from Paralichthys olivaceus.</title>
        <authorList>
            <person name="Han H.-J."/>
        </authorList>
    </citation>
    <scope>NUCLEOTIDE SEQUENCE [LARGE SCALE GENOMIC DNA]</scope>
    <source>
        <strain evidence="3 4">VS-05</strain>
    </source>
</reference>
<dbReference type="Gene3D" id="3.30.70.260">
    <property type="match status" value="1"/>
</dbReference>
<evidence type="ECO:0000256" key="1">
    <source>
        <dbReference type="ARBA" id="ARBA00023235"/>
    </source>
</evidence>
<sequence>MESFISNTADECVRVKAASAALNHITQTITAETVIGIGTGATAEVFVQLLAQSGVEFAHCVSSSERSSKAIQAAGLKEIALADCERVDFYVDGIDEGLSNGITIKGGGAALGREKVIACMAECFITISDEGRLVEFLGKFPLPIEILPAAKTPVVLALQAMGGKPVQRDGCTTDNGNIILDVAGLDMSEPAELEMRLNAIPGVVENGIFAQCPAKHMAFSNHLGVRWLSLK</sequence>
<evidence type="ECO:0000313" key="4">
    <source>
        <dbReference type="Proteomes" id="UP000092528"/>
    </source>
</evidence>
<dbReference type="GO" id="GO:0005829">
    <property type="term" value="C:cytosol"/>
    <property type="evidence" value="ECO:0007669"/>
    <property type="project" value="TreeGrafter"/>
</dbReference>
<accession>A0A1C7FI94</accession>
<dbReference type="CDD" id="cd01398">
    <property type="entry name" value="RPI_A"/>
    <property type="match status" value="1"/>
</dbReference>
<dbReference type="GO" id="GO:0009052">
    <property type="term" value="P:pentose-phosphate shunt, non-oxidative branch"/>
    <property type="evidence" value="ECO:0007669"/>
    <property type="project" value="InterPro"/>
</dbReference>
<dbReference type="EC" id="5.3.1.6" evidence="2"/>
<dbReference type="NCBIfam" id="TIGR00021">
    <property type="entry name" value="rpiA"/>
    <property type="match status" value="1"/>
</dbReference>
<dbReference type="AlphaFoldDB" id="A0A1C7FI94"/>
<dbReference type="InterPro" id="IPR004788">
    <property type="entry name" value="Ribose5P_isomerase_type_A"/>
</dbReference>
<dbReference type="GeneID" id="96874234"/>
<dbReference type="PANTHER" id="PTHR11934">
    <property type="entry name" value="RIBOSE-5-PHOSPHATE ISOMERASE"/>
    <property type="match status" value="1"/>
</dbReference>
<dbReference type="Pfam" id="PF06026">
    <property type="entry name" value="Rib_5-P_isom_A"/>
    <property type="match status" value="1"/>
</dbReference>
<dbReference type="InterPro" id="IPR037171">
    <property type="entry name" value="NagB/RpiA_transferase-like"/>
</dbReference>
<dbReference type="STRING" id="45658.VSVS12_03159"/>
<dbReference type="EMBL" id="CP016415">
    <property type="protein sequence ID" value="ANU39064.1"/>
    <property type="molecule type" value="Genomic_DNA"/>
</dbReference>
<evidence type="ECO:0000313" key="3">
    <source>
        <dbReference type="EMBL" id="ANU39064.1"/>
    </source>
</evidence>
<dbReference type="PATRIC" id="fig|45658.7.peg.3996"/>
<dbReference type="RefSeq" id="WP_005596221.1">
    <property type="nucleotide sequence ID" value="NZ_CP016415.1"/>
</dbReference>
<name>A0A1C7FI94_9VIBR</name>
<proteinExistence type="predicted"/>
<dbReference type="Gene3D" id="3.40.50.1360">
    <property type="match status" value="1"/>
</dbReference>
<evidence type="ECO:0000256" key="2">
    <source>
        <dbReference type="NCBIfam" id="TIGR00021"/>
    </source>
</evidence>
<dbReference type="Proteomes" id="UP000092528">
    <property type="component" value="Chromosome 2"/>
</dbReference>
<protein>
    <recommendedName>
        <fullName evidence="2">Ribose 5-phosphate isomerase A</fullName>
        <ecNumber evidence="2">5.3.1.6</ecNumber>
    </recommendedName>
</protein>
<dbReference type="SUPFAM" id="SSF75445">
    <property type="entry name" value="D-ribose-5-phosphate isomerase (RpiA), lid domain"/>
    <property type="match status" value="1"/>
</dbReference>